<keyword evidence="2" id="KW-1185">Reference proteome</keyword>
<evidence type="ECO:0000313" key="2">
    <source>
        <dbReference type="Proteomes" id="UP001597252"/>
    </source>
</evidence>
<dbReference type="InterPro" id="IPR036174">
    <property type="entry name" value="Znf_Sec23_Sec24_sf"/>
</dbReference>
<name>A0ABW4E7U6_9LACO</name>
<dbReference type="RefSeq" id="WP_225419491.1">
    <property type="nucleotide sequence ID" value="NZ_JBHTON010000015.1"/>
</dbReference>
<dbReference type="EMBL" id="JBHTON010000015">
    <property type="protein sequence ID" value="MFD1484796.1"/>
    <property type="molecule type" value="Genomic_DNA"/>
</dbReference>
<protein>
    <submittedName>
        <fullName evidence="1">Uncharacterized protein</fullName>
    </submittedName>
</protein>
<accession>A0ABW4E7U6</accession>
<evidence type="ECO:0000313" key="1">
    <source>
        <dbReference type="EMBL" id="MFD1484796.1"/>
    </source>
</evidence>
<sequence>MKKEKFPDIDWWCDNCRAYLNDQPGFMDSKGSWKCAECGYTSSITEADIVYDSPAEEYSDADFQTCTNCGRSIADANLTLPWEAGNNPSAYVRCPHCGYDNILSGFGEDDD</sequence>
<comment type="caution">
    <text evidence="1">The sequence shown here is derived from an EMBL/GenBank/DDBJ whole genome shotgun (WGS) entry which is preliminary data.</text>
</comment>
<dbReference type="Proteomes" id="UP001597252">
    <property type="component" value="Unassembled WGS sequence"/>
</dbReference>
<gene>
    <name evidence="1" type="ORF">ACFQ5J_06090</name>
</gene>
<proteinExistence type="predicted"/>
<dbReference type="SUPFAM" id="SSF82919">
    <property type="entry name" value="Zn-finger domain of Sec23/24"/>
    <property type="match status" value="1"/>
</dbReference>
<organism evidence="1 2">
    <name type="scientific">Lacticaseibacillus baoqingensis</name>
    <dbReference type="NCBI Taxonomy" id="2486013"/>
    <lineage>
        <taxon>Bacteria</taxon>
        <taxon>Bacillati</taxon>
        <taxon>Bacillota</taxon>
        <taxon>Bacilli</taxon>
        <taxon>Lactobacillales</taxon>
        <taxon>Lactobacillaceae</taxon>
        <taxon>Lacticaseibacillus</taxon>
    </lineage>
</organism>
<dbReference type="Gene3D" id="2.30.30.380">
    <property type="entry name" value="Zn-finger domain of Sec23/24"/>
    <property type="match status" value="1"/>
</dbReference>
<reference evidence="2" key="1">
    <citation type="journal article" date="2019" name="Int. J. Syst. Evol. Microbiol.">
        <title>The Global Catalogue of Microorganisms (GCM) 10K type strain sequencing project: providing services to taxonomists for standard genome sequencing and annotation.</title>
        <authorList>
            <consortium name="The Broad Institute Genomics Platform"/>
            <consortium name="The Broad Institute Genome Sequencing Center for Infectious Disease"/>
            <person name="Wu L."/>
            <person name="Ma J."/>
        </authorList>
    </citation>
    <scope>NUCLEOTIDE SEQUENCE [LARGE SCALE GENOMIC DNA]</scope>
    <source>
        <strain evidence="2">CCM 8903</strain>
    </source>
</reference>